<dbReference type="GO" id="GO:0004497">
    <property type="term" value="F:monooxygenase activity"/>
    <property type="evidence" value="ECO:0007669"/>
    <property type="project" value="UniProtKB-KW"/>
</dbReference>
<protein>
    <submittedName>
        <fullName evidence="2">Squalene monooxygenase</fullName>
    </submittedName>
</protein>
<gene>
    <name evidence="2" type="ORF">MECH1_V1_1071</name>
</gene>
<proteinExistence type="predicted"/>
<dbReference type="Proteomes" id="UP001497493">
    <property type="component" value="Chromosome"/>
</dbReference>
<dbReference type="Pfam" id="PF01494">
    <property type="entry name" value="FAD_binding_3"/>
    <property type="match status" value="1"/>
</dbReference>
<dbReference type="PANTHER" id="PTHR10835">
    <property type="entry name" value="SQUALENE MONOOXYGENASE"/>
    <property type="match status" value="1"/>
</dbReference>
<keyword evidence="2" id="KW-0560">Oxidoreductase</keyword>
<dbReference type="PRINTS" id="PR00420">
    <property type="entry name" value="RNGMNOXGNASE"/>
</dbReference>
<evidence type="ECO:0000259" key="1">
    <source>
        <dbReference type="Pfam" id="PF01494"/>
    </source>
</evidence>
<dbReference type="PANTHER" id="PTHR10835:SF0">
    <property type="entry name" value="SQUALENE MONOOXYGENASE"/>
    <property type="match status" value="1"/>
</dbReference>
<evidence type="ECO:0000313" key="2">
    <source>
        <dbReference type="EMBL" id="CAL1239847.1"/>
    </source>
</evidence>
<accession>A0ABM9NGW0</accession>
<reference evidence="2 3" key="1">
    <citation type="submission" date="2024-04" db="EMBL/GenBank/DDBJ databases">
        <authorList>
            <person name="Cremers G."/>
        </authorList>
    </citation>
    <scope>NUCLEOTIDE SEQUENCE [LARGE SCALE GENOMIC DNA]</scope>
    <source>
        <strain evidence="2">MeCH1-AG</strain>
    </source>
</reference>
<keyword evidence="2" id="KW-0503">Monooxygenase</keyword>
<evidence type="ECO:0000313" key="3">
    <source>
        <dbReference type="Proteomes" id="UP001497493"/>
    </source>
</evidence>
<name>A0ABM9NGW0_9GAMM</name>
<dbReference type="InterPro" id="IPR002938">
    <property type="entry name" value="FAD-bd"/>
</dbReference>
<dbReference type="Gene3D" id="3.50.50.60">
    <property type="entry name" value="FAD/NAD(P)-binding domain"/>
    <property type="match status" value="2"/>
</dbReference>
<dbReference type="EMBL" id="OZ026884">
    <property type="protein sequence ID" value="CAL1239847.1"/>
    <property type="molecule type" value="Genomic_DNA"/>
</dbReference>
<dbReference type="SUPFAM" id="SSF51905">
    <property type="entry name" value="FAD/NAD(P)-binding domain"/>
    <property type="match status" value="1"/>
</dbReference>
<sequence length="455" mass="48756">MQEDLIEGDEWDVLIAGGGVAGAATAAALAPLGLKILVVEPGPSQARRLAGELIHPPGIDGLRQLGLLAEGTPLGAPVHGFAVFPFSEGADAAMLLPYGAVREHRTPGYAIEHRLLKAHLLAQVQSLPGVTVWLGARVVGMERDPGPAFRAVVRHGRGQTALRARLVVGADGPRSPVRKLIGIPHQTQRYSGMLGVEVADTHLPHGGYGNIFLTPTGVAYAYGIGAGRARVMFEVLKGADPGASIRVQLGAFPVPFRRDVERALAAGKPLAAANFCIIPDGTVKANVALVGDARGCCHPLTASGITAAVKDALILRDALCEAGFDVTLALRRYARLCGRLQLTRRTLAEELREAFLAETPETLLLSQCIFAYWRASPGGRIRSMALLSSLDNSLVSLAWQYTLVALQAFRLLPRWLKSRTLGSWCRGLLKFFHKSLKFQQAALRQRVEERLALGD</sequence>
<dbReference type="InterPro" id="IPR036188">
    <property type="entry name" value="FAD/NAD-bd_sf"/>
</dbReference>
<dbReference type="InterPro" id="IPR040125">
    <property type="entry name" value="Squalene_monox"/>
</dbReference>
<keyword evidence="3" id="KW-1185">Reference proteome</keyword>
<feature type="domain" description="FAD-binding" evidence="1">
    <location>
        <begin position="11"/>
        <end position="203"/>
    </location>
</feature>
<organism evidence="2 3">
    <name type="scientific">Candidatus Methylocalor cossyra</name>
    <dbReference type="NCBI Taxonomy" id="3108543"/>
    <lineage>
        <taxon>Bacteria</taxon>
        <taxon>Pseudomonadati</taxon>
        <taxon>Pseudomonadota</taxon>
        <taxon>Gammaproteobacteria</taxon>
        <taxon>Methylococcales</taxon>
        <taxon>Methylococcaceae</taxon>
        <taxon>Candidatus Methylocalor</taxon>
    </lineage>
</organism>
<dbReference type="RefSeq" id="WP_348759381.1">
    <property type="nucleotide sequence ID" value="NZ_OZ026884.1"/>
</dbReference>